<dbReference type="PANTHER" id="PTHR33608">
    <property type="entry name" value="BLL2464 PROTEIN"/>
    <property type="match status" value="1"/>
</dbReference>
<dbReference type="RefSeq" id="WP_081152386.1">
    <property type="nucleotide sequence ID" value="NZ_LVYD01000059.1"/>
</dbReference>
<reference evidence="3 4" key="1">
    <citation type="submission" date="2016-03" db="EMBL/GenBank/DDBJ databases">
        <title>Niastella vici sp. nov., isolated from farmland soil.</title>
        <authorList>
            <person name="Chen L."/>
            <person name="Wang D."/>
            <person name="Yang S."/>
            <person name="Wang G."/>
        </authorList>
    </citation>
    <scope>NUCLEOTIDE SEQUENCE [LARGE SCALE GENOMIC DNA]</scope>
    <source>
        <strain evidence="3 4">DJ57</strain>
    </source>
</reference>
<keyword evidence="1" id="KW-0812">Transmembrane</keyword>
<keyword evidence="3" id="KW-0132">Cell division</keyword>
<dbReference type="AlphaFoldDB" id="A0A1V9FQN0"/>
<proteinExistence type="predicted"/>
<dbReference type="InterPro" id="IPR036465">
    <property type="entry name" value="vWFA_dom_sf"/>
</dbReference>
<dbReference type="Proteomes" id="UP000192796">
    <property type="component" value="Unassembled WGS sequence"/>
</dbReference>
<keyword evidence="1" id="KW-1133">Transmembrane helix</keyword>
<evidence type="ECO:0000313" key="4">
    <source>
        <dbReference type="Proteomes" id="UP000192796"/>
    </source>
</evidence>
<feature type="domain" description="DUF58" evidence="2">
    <location>
        <begin position="208"/>
        <end position="374"/>
    </location>
</feature>
<feature type="transmembrane region" description="Helical" evidence="1">
    <location>
        <begin position="12"/>
        <end position="31"/>
    </location>
</feature>
<sequence length="448" mass="52309">MKFYKRYILPLYFGRRFYWSFVAVILLYVLSYNWPVLYPVAQVSLWFFVAMVLLDFSLVFLRKEGLNIERIVSDRFSNGDINKVQLSITNLFHFRIQIKVIDEIPVQFQQRDFSVSGVLNSEETKNIEYNLRPVERGEYIFNDTNVFVKSPLGLVVRRIKNEGEQMVKVLPSYLPLRQFELMAYSNNLAEAGSRKIRKLGHSLEFEQIKEYVTGDDIRSLNWKATARKGGQLMVNNYTDERSQQVYCVIDKGRVMKMPFEGMTLLDYAINATLILSRVALIKQDRAGLVTFAENIGHFLPADRKAAQMGSILETLYNQQTKFLESDFEKLYAHIRTRISQRSLIVLFTNFESLSGLQRQLPYIRHIARNHLVLVVFFENTELRQLTDEPAEDIETLYTKTIAEKFVYEKRLIVKELQQHGIFTILTAPQNLTVNTVNKYLELKARQAI</sequence>
<accession>A0A1V9FQN0</accession>
<comment type="caution">
    <text evidence="3">The sequence shown here is derived from an EMBL/GenBank/DDBJ whole genome shotgun (WGS) entry which is preliminary data.</text>
</comment>
<keyword evidence="3" id="KW-0131">Cell cycle</keyword>
<dbReference type="InterPro" id="IPR002881">
    <property type="entry name" value="DUF58"/>
</dbReference>
<dbReference type="OrthoDB" id="845740at2"/>
<evidence type="ECO:0000313" key="3">
    <source>
        <dbReference type="EMBL" id="OQP60653.1"/>
    </source>
</evidence>
<feature type="transmembrane region" description="Helical" evidence="1">
    <location>
        <begin position="43"/>
        <end position="61"/>
    </location>
</feature>
<dbReference type="EMBL" id="LVYD01000059">
    <property type="protein sequence ID" value="OQP60653.1"/>
    <property type="molecule type" value="Genomic_DNA"/>
</dbReference>
<protein>
    <submittedName>
        <fullName evidence="3">Cell division protein FtsB</fullName>
    </submittedName>
</protein>
<evidence type="ECO:0000256" key="1">
    <source>
        <dbReference type="SAM" id="Phobius"/>
    </source>
</evidence>
<evidence type="ECO:0000259" key="2">
    <source>
        <dbReference type="Pfam" id="PF01882"/>
    </source>
</evidence>
<keyword evidence="4" id="KW-1185">Reference proteome</keyword>
<dbReference type="PANTHER" id="PTHR33608:SF3">
    <property type="entry name" value="SLR2013 PROTEIN"/>
    <property type="match status" value="1"/>
</dbReference>
<gene>
    <name evidence="3" type="ORF">A3860_32140</name>
</gene>
<name>A0A1V9FQN0_9BACT</name>
<organism evidence="3 4">
    <name type="scientific">Niastella vici</name>
    <dbReference type="NCBI Taxonomy" id="1703345"/>
    <lineage>
        <taxon>Bacteria</taxon>
        <taxon>Pseudomonadati</taxon>
        <taxon>Bacteroidota</taxon>
        <taxon>Chitinophagia</taxon>
        <taxon>Chitinophagales</taxon>
        <taxon>Chitinophagaceae</taxon>
        <taxon>Niastella</taxon>
    </lineage>
</organism>
<dbReference type="Pfam" id="PF01882">
    <property type="entry name" value="DUF58"/>
    <property type="match status" value="1"/>
</dbReference>
<keyword evidence="1" id="KW-0472">Membrane</keyword>
<dbReference type="SUPFAM" id="SSF53300">
    <property type="entry name" value="vWA-like"/>
    <property type="match status" value="1"/>
</dbReference>
<dbReference type="STRING" id="1703345.A3860_32140"/>
<dbReference type="GO" id="GO:0051301">
    <property type="term" value="P:cell division"/>
    <property type="evidence" value="ECO:0007669"/>
    <property type="project" value="UniProtKB-KW"/>
</dbReference>